<dbReference type="PANTHER" id="PTHR31001:SF50">
    <property type="entry name" value="ZN(II)2CYS6 TRANSCRIPTION FACTOR (EUROFUNG)"/>
    <property type="match status" value="1"/>
</dbReference>
<evidence type="ECO:0000256" key="4">
    <source>
        <dbReference type="ARBA" id="ARBA00023163"/>
    </source>
</evidence>
<comment type="subcellular location">
    <subcellularLocation>
        <location evidence="1">Nucleus</location>
    </subcellularLocation>
</comment>
<comment type="caution">
    <text evidence="8">The sequence shown here is derived from an EMBL/GenBank/DDBJ whole genome shotgun (WGS) entry which is preliminary data.</text>
</comment>
<evidence type="ECO:0000256" key="3">
    <source>
        <dbReference type="ARBA" id="ARBA00023015"/>
    </source>
</evidence>
<dbReference type="Proteomes" id="UP001141434">
    <property type="component" value="Unassembled WGS sequence"/>
</dbReference>
<evidence type="ECO:0000313" key="8">
    <source>
        <dbReference type="EMBL" id="KAJ5086425.1"/>
    </source>
</evidence>
<dbReference type="GO" id="GO:0005634">
    <property type="term" value="C:nucleus"/>
    <property type="evidence" value="ECO:0007669"/>
    <property type="project" value="UniProtKB-SubCell"/>
</dbReference>
<dbReference type="RefSeq" id="XP_056508550.1">
    <property type="nucleotide sequence ID" value="XM_056658257.1"/>
</dbReference>
<evidence type="ECO:0000259" key="7">
    <source>
        <dbReference type="Pfam" id="PF04082"/>
    </source>
</evidence>
<organism evidence="8 9">
    <name type="scientific">Penicillium alfredii</name>
    <dbReference type="NCBI Taxonomy" id="1506179"/>
    <lineage>
        <taxon>Eukaryota</taxon>
        <taxon>Fungi</taxon>
        <taxon>Dikarya</taxon>
        <taxon>Ascomycota</taxon>
        <taxon>Pezizomycotina</taxon>
        <taxon>Eurotiomycetes</taxon>
        <taxon>Eurotiomycetidae</taxon>
        <taxon>Eurotiales</taxon>
        <taxon>Aspergillaceae</taxon>
        <taxon>Penicillium</taxon>
    </lineage>
</organism>
<dbReference type="InterPro" id="IPR050613">
    <property type="entry name" value="Sec_Metabolite_Reg"/>
</dbReference>
<evidence type="ECO:0000256" key="6">
    <source>
        <dbReference type="SAM" id="MobiDB-lite"/>
    </source>
</evidence>
<feature type="compositionally biased region" description="Basic and acidic residues" evidence="6">
    <location>
        <begin position="11"/>
        <end position="22"/>
    </location>
</feature>
<keyword evidence="2" id="KW-0479">Metal-binding</keyword>
<dbReference type="GO" id="GO:0008270">
    <property type="term" value="F:zinc ion binding"/>
    <property type="evidence" value="ECO:0007669"/>
    <property type="project" value="InterPro"/>
</dbReference>
<dbReference type="GO" id="GO:0003677">
    <property type="term" value="F:DNA binding"/>
    <property type="evidence" value="ECO:0007669"/>
    <property type="project" value="InterPro"/>
</dbReference>
<dbReference type="GeneID" id="81397426"/>
<keyword evidence="9" id="KW-1185">Reference proteome</keyword>
<evidence type="ECO:0000256" key="5">
    <source>
        <dbReference type="ARBA" id="ARBA00023242"/>
    </source>
</evidence>
<evidence type="ECO:0000313" key="9">
    <source>
        <dbReference type="Proteomes" id="UP001141434"/>
    </source>
</evidence>
<dbReference type="GO" id="GO:0006351">
    <property type="term" value="P:DNA-templated transcription"/>
    <property type="evidence" value="ECO:0007669"/>
    <property type="project" value="InterPro"/>
</dbReference>
<dbReference type="InterPro" id="IPR007219">
    <property type="entry name" value="XnlR_reg_dom"/>
</dbReference>
<gene>
    <name evidence="8" type="ORF">NUU61_007732</name>
</gene>
<reference evidence="8" key="2">
    <citation type="journal article" date="2023" name="IMA Fungus">
        <title>Comparative genomic study of the Penicillium genus elucidates a diverse pangenome and 15 lateral gene transfer events.</title>
        <authorList>
            <person name="Petersen C."/>
            <person name="Sorensen T."/>
            <person name="Nielsen M.R."/>
            <person name="Sondergaard T.E."/>
            <person name="Sorensen J.L."/>
            <person name="Fitzpatrick D.A."/>
            <person name="Frisvad J.C."/>
            <person name="Nielsen K.L."/>
        </authorList>
    </citation>
    <scope>NUCLEOTIDE SEQUENCE</scope>
    <source>
        <strain evidence="8">IBT 34128</strain>
    </source>
</reference>
<protein>
    <recommendedName>
        <fullName evidence="7">Xylanolytic transcriptional activator regulatory domain-containing protein</fullName>
    </recommendedName>
</protein>
<feature type="region of interest" description="Disordered" evidence="6">
    <location>
        <begin position="150"/>
        <end position="175"/>
    </location>
</feature>
<sequence length="755" mass="84682">MPSASVRNRHHLVEKPLTRPQDKVLSSPPPSILSRDVIPNSSRLPARPRILNPNPNSLLRLAIAQHTGTNNSERLSPTNKALLHSFLIRVRDPSQSSVHRQHHNGDIAPEAGYARGAARDEARAATWFIPMKSLLIFYVQLDRLKMNAQSLPHGHSDTSDDETPSTKTPSTQELGRTPSARHAFLFRHNLSPATPDLCDLHPLPSQIPFLLDVFGENVNVFAQVVHLPTVKKMVRDLCSNVASLTPAIEALMFAIYYVAITSMEEDDVLLNFGSTKTELNLKYRLGLEYALAKADFLNVPNLVLLQGFIIFLLLVRRHDSPRFVWMMTGLAIRMGQALGLHRNGSNFVHLTPFEVEMRRRVCFDTKMPLNINDADISPDSKQMPQERSGLTDMSFSRVWMGVCDVTKQMIAHNIQDQPPSLEEQSCLLNEIYQGLEKGFLQYSTESGNIAYWVSVTVARLVMAKLSLLIYLPVLFSSPSEQLSKELRTKLLVSAIEAAEYNHALNAENACRHWRWLFQTYTHWYAVVYIHLEISRRPWSPLVERAWVALHSAWLIPNQSNLEKNLRIWFPLRKLMAKSRKHQLVSEERNIQQPLSSGPYATASDATYYFPELWCNLLGRISGSGGLAGTSEQPATNIPHSMPSLPYVGAGGRQPGHNPSRTSSTEFGTAVTTCSPNLLVPNRTLPRTNNSSFAGPRYQPDDQASGPGLVPWLWADEDPSVGMPADVAADVDFNMDLDGDVDWYNWVDSAKGIEWE</sequence>
<keyword evidence="4" id="KW-0804">Transcription</keyword>
<dbReference type="AlphaFoldDB" id="A0A9W9ERA2"/>
<dbReference type="OrthoDB" id="3989227at2759"/>
<dbReference type="CDD" id="cd12148">
    <property type="entry name" value="fungal_TF_MHR"/>
    <property type="match status" value="1"/>
</dbReference>
<reference evidence="8" key="1">
    <citation type="submission" date="2022-11" db="EMBL/GenBank/DDBJ databases">
        <authorList>
            <person name="Petersen C."/>
        </authorList>
    </citation>
    <scope>NUCLEOTIDE SEQUENCE</scope>
    <source>
        <strain evidence="8">IBT 34128</strain>
    </source>
</reference>
<feature type="region of interest" description="Disordered" evidence="6">
    <location>
        <begin position="1"/>
        <end position="39"/>
    </location>
</feature>
<keyword evidence="5" id="KW-0539">Nucleus</keyword>
<dbReference type="PANTHER" id="PTHR31001">
    <property type="entry name" value="UNCHARACTERIZED TRANSCRIPTIONAL REGULATORY PROTEIN"/>
    <property type="match status" value="1"/>
</dbReference>
<feature type="compositionally biased region" description="Polar residues" evidence="6">
    <location>
        <begin position="165"/>
        <end position="174"/>
    </location>
</feature>
<name>A0A9W9ERA2_9EURO</name>
<evidence type="ECO:0000256" key="1">
    <source>
        <dbReference type="ARBA" id="ARBA00004123"/>
    </source>
</evidence>
<dbReference type="Pfam" id="PF04082">
    <property type="entry name" value="Fungal_trans"/>
    <property type="match status" value="1"/>
</dbReference>
<dbReference type="EMBL" id="JAPMSZ010000010">
    <property type="protein sequence ID" value="KAJ5086425.1"/>
    <property type="molecule type" value="Genomic_DNA"/>
</dbReference>
<feature type="domain" description="Xylanolytic transcriptional activator regulatory" evidence="7">
    <location>
        <begin position="242"/>
        <end position="363"/>
    </location>
</feature>
<proteinExistence type="predicted"/>
<accession>A0A9W9ERA2</accession>
<evidence type="ECO:0000256" key="2">
    <source>
        <dbReference type="ARBA" id="ARBA00022723"/>
    </source>
</evidence>
<keyword evidence="3" id="KW-0805">Transcription regulation</keyword>